<evidence type="ECO:0000313" key="1">
    <source>
        <dbReference type="EMBL" id="KAJ1897992.1"/>
    </source>
</evidence>
<evidence type="ECO:0000313" key="2">
    <source>
        <dbReference type="Proteomes" id="UP001150581"/>
    </source>
</evidence>
<dbReference type="EMBL" id="JANBPG010000279">
    <property type="protein sequence ID" value="KAJ1897992.1"/>
    <property type="molecule type" value="Genomic_DNA"/>
</dbReference>
<sequence>MFLDSKLNSIPAIKKIQRSPTTIWVVSSLFLSAVSALIAGFVSDRFHTRRTLQILASVFYIVSGTVFYFVGNYYQLLLFRLIDGLAAGVSCTMLYTTVGDVYSAGLLGFKVAIIYFCNNIGYTIGPICGQKLFEISGIPGTAAMVIALGLLELLLLLTIVDDSLKIKQYVVSREARLPESTLNNYIALSPLDSGAGAGRTDKDDTAKQLLSESESPKVNINPNQDGKPDTPLWKFMLRLPVIASTLSIIASIGIQCTLDTLIPLHLIDKFQRSDSGGVTFVIYGLALTVFVPVVGKLNNWLIKRCGEQMRYYIMASGSSRPATIWATSSIIGLVNRFIYTLTIACIPDILQESMNLPRASNGIITTAFGVGGLIAGSTIGYISDHTQNRRTPQLVAALLYVVAGLIFFFTDHFYQIVIFRVVLGAASSIADTMLFTTVADVYPADLLGFKMSVIFVFDNIGNMVGPIIGGKVYETMGVRGIGIITLVLGVAEVLMILIFVRNSLDIRQSVTVFSTETEVSNLSEVQTAQSTIVPTQSSIGSMVDIDSVTKESNNTEAAPRYSIHKGTPTRSQQGASMQLWRLLLTLPVLGPTVSIFVAAGMQSVIETIFPLRLFDKFGYSPGTIGMAFLIVGGILILTMPLVGWLSDFLVSRYGERARYYNISVGVLFMLLSLVAMAVAKNYTMHVFGYAMFGIMSMIVMVPAQSAFGDFINASESQAMAQCYSLAWIAEGLANISLPPIASALYAAIGFSPMLISMGSVLCTVCVLVVLALPLMIFWRRRISRY</sequence>
<protein>
    <submittedName>
        <fullName evidence="1">Uncharacterized protein</fullName>
    </submittedName>
</protein>
<proteinExistence type="predicted"/>
<reference evidence="1" key="1">
    <citation type="submission" date="2022-07" db="EMBL/GenBank/DDBJ databases">
        <title>Phylogenomic reconstructions and comparative analyses of Kickxellomycotina fungi.</title>
        <authorList>
            <person name="Reynolds N.K."/>
            <person name="Stajich J.E."/>
            <person name="Barry K."/>
            <person name="Grigoriev I.V."/>
            <person name="Crous P."/>
            <person name="Smith M.E."/>
        </authorList>
    </citation>
    <scope>NUCLEOTIDE SEQUENCE</scope>
    <source>
        <strain evidence="1">Benny 63K</strain>
    </source>
</reference>
<organism evidence="1 2">
    <name type="scientific">Kickxella alabastrina</name>
    <dbReference type="NCBI Taxonomy" id="61397"/>
    <lineage>
        <taxon>Eukaryota</taxon>
        <taxon>Fungi</taxon>
        <taxon>Fungi incertae sedis</taxon>
        <taxon>Zoopagomycota</taxon>
        <taxon>Kickxellomycotina</taxon>
        <taxon>Kickxellomycetes</taxon>
        <taxon>Kickxellales</taxon>
        <taxon>Kickxellaceae</taxon>
        <taxon>Kickxella</taxon>
    </lineage>
</organism>
<dbReference type="Proteomes" id="UP001150581">
    <property type="component" value="Unassembled WGS sequence"/>
</dbReference>
<gene>
    <name evidence="1" type="ORF">LPJ66_003025</name>
</gene>
<name>A0ACC1INN6_9FUNG</name>
<accession>A0ACC1INN6</accession>
<keyword evidence="2" id="KW-1185">Reference proteome</keyword>
<comment type="caution">
    <text evidence="1">The sequence shown here is derived from an EMBL/GenBank/DDBJ whole genome shotgun (WGS) entry which is preliminary data.</text>
</comment>